<evidence type="ECO:0000256" key="2">
    <source>
        <dbReference type="ARBA" id="ARBA00008077"/>
    </source>
</evidence>
<dbReference type="Gene3D" id="1.10.2000.10">
    <property type="entry name" value="Frizzled cysteine-rich domain"/>
    <property type="match status" value="1"/>
</dbReference>
<dbReference type="GO" id="GO:0017147">
    <property type="term" value="F:Wnt-protein binding"/>
    <property type="evidence" value="ECO:0007669"/>
    <property type="project" value="TreeGrafter"/>
</dbReference>
<name>A0A1B6CWR1_9HEMI</name>
<keyword evidence="5 10" id="KW-1133">Transmembrane helix</keyword>
<feature type="transmembrane region" description="Helical" evidence="10">
    <location>
        <begin position="318"/>
        <end position="343"/>
    </location>
</feature>
<comment type="subcellular location">
    <subcellularLocation>
        <location evidence="1">Membrane</location>
        <topology evidence="1">Multi-pass membrane protein</topology>
    </subcellularLocation>
</comment>
<feature type="transmembrane region" description="Helical" evidence="10">
    <location>
        <begin position="355"/>
        <end position="379"/>
    </location>
</feature>
<feature type="transmembrane region" description="Helical" evidence="10">
    <location>
        <begin position="238"/>
        <end position="256"/>
    </location>
</feature>
<dbReference type="InterPro" id="IPR000539">
    <property type="entry name" value="Frizzled/Smoothened_7TM"/>
</dbReference>
<dbReference type="InterPro" id="IPR020067">
    <property type="entry name" value="Frizzled_dom"/>
</dbReference>
<evidence type="ECO:0000256" key="6">
    <source>
        <dbReference type="ARBA" id="ARBA00023136"/>
    </source>
</evidence>
<evidence type="ECO:0000256" key="3">
    <source>
        <dbReference type="ARBA" id="ARBA00022473"/>
    </source>
</evidence>
<dbReference type="PANTHER" id="PTHR11309:SF99">
    <property type="entry name" value="FRIZZLED-4"/>
    <property type="match status" value="1"/>
</dbReference>
<dbReference type="GO" id="GO:0005615">
    <property type="term" value="C:extracellular space"/>
    <property type="evidence" value="ECO:0007669"/>
    <property type="project" value="TreeGrafter"/>
</dbReference>
<feature type="transmembrane region" description="Helical" evidence="10">
    <location>
        <begin position="268"/>
        <end position="288"/>
    </location>
</feature>
<dbReference type="SMART" id="SM01330">
    <property type="entry name" value="Frizzled"/>
    <property type="match status" value="1"/>
</dbReference>
<keyword evidence="4 10" id="KW-0812">Transmembrane</keyword>
<dbReference type="AlphaFoldDB" id="A0A1B6CWR1"/>
<keyword evidence="3" id="KW-0217">Developmental protein</keyword>
<reference evidence="14" key="1">
    <citation type="submission" date="2015-12" db="EMBL/GenBank/DDBJ databases">
        <title>De novo transcriptome assembly of four potential Pierce s Disease insect vectors from Arizona vineyards.</title>
        <authorList>
            <person name="Tassone E.E."/>
        </authorList>
    </citation>
    <scope>NUCLEOTIDE SEQUENCE</scope>
</reference>
<feature type="disulfide bond" evidence="9">
    <location>
        <begin position="58"/>
        <end position="119"/>
    </location>
</feature>
<accession>A0A1B6CWR1</accession>
<dbReference type="InterPro" id="IPR036790">
    <property type="entry name" value="Frizzled_dom_sf"/>
</dbReference>
<evidence type="ECO:0000313" key="14">
    <source>
        <dbReference type="EMBL" id="JAS17887.1"/>
    </source>
</evidence>
<dbReference type="Pfam" id="PF01534">
    <property type="entry name" value="Frizzled"/>
    <property type="match status" value="1"/>
</dbReference>
<dbReference type="SMART" id="SM00063">
    <property type="entry name" value="FRI"/>
    <property type="match status" value="1"/>
</dbReference>
<evidence type="ECO:0000259" key="12">
    <source>
        <dbReference type="PROSITE" id="PS50261"/>
    </source>
</evidence>
<dbReference type="PROSITE" id="PS50261">
    <property type="entry name" value="G_PROTEIN_RECEP_F2_4"/>
    <property type="match status" value="1"/>
</dbReference>
<feature type="disulfide bond" evidence="9">
    <location>
        <begin position="103"/>
        <end position="141"/>
    </location>
</feature>
<dbReference type="InterPro" id="IPR017981">
    <property type="entry name" value="GPCR_2-like_7TM"/>
</dbReference>
<dbReference type="GO" id="GO:0035567">
    <property type="term" value="P:non-canonical Wnt signaling pathway"/>
    <property type="evidence" value="ECO:0007669"/>
    <property type="project" value="TreeGrafter"/>
</dbReference>
<dbReference type="EMBL" id="GEDC01030850">
    <property type="protein sequence ID" value="JAS06448.1"/>
    <property type="molecule type" value="Transcribed_RNA"/>
</dbReference>
<evidence type="ECO:0000256" key="8">
    <source>
        <dbReference type="ARBA" id="ARBA00023170"/>
    </source>
</evidence>
<dbReference type="GO" id="GO:0016020">
    <property type="term" value="C:membrane"/>
    <property type="evidence" value="ECO:0007669"/>
    <property type="project" value="UniProtKB-SubCell"/>
</dbReference>
<evidence type="ECO:0000256" key="9">
    <source>
        <dbReference type="PROSITE-ProRule" id="PRU00090"/>
    </source>
</evidence>
<feature type="transmembrane region" description="Helical" evidence="10">
    <location>
        <begin position="448"/>
        <end position="471"/>
    </location>
</feature>
<evidence type="ECO:0000313" key="15">
    <source>
        <dbReference type="EMBL" id="JAS26862.1"/>
    </source>
</evidence>
<gene>
    <name evidence="14" type="ORF">g.36695</name>
    <name evidence="15" type="ORF">g.36702</name>
    <name evidence="13" type="ORF">g.36703</name>
</gene>
<dbReference type="EMBL" id="GEDC01010436">
    <property type="protein sequence ID" value="JAS26862.1"/>
    <property type="molecule type" value="Transcribed_RNA"/>
</dbReference>
<evidence type="ECO:0000256" key="5">
    <source>
        <dbReference type="ARBA" id="ARBA00022989"/>
    </source>
</evidence>
<dbReference type="Gene3D" id="1.20.1070.10">
    <property type="entry name" value="Rhodopsin 7-helix transmembrane proteins"/>
    <property type="match status" value="1"/>
</dbReference>
<evidence type="ECO:0000259" key="11">
    <source>
        <dbReference type="PROSITE" id="PS50038"/>
    </source>
</evidence>
<keyword evidence="6 10" id="KW-0472">Membrane</keyword>
<evidence type="ECO:0000256" key="10">
    <source>
        <dbReference type="SAM" id="Phobius"/>
    </source>
</evidence>
<evidence type="ECO:0000313" key="13">
    <source>
        <dbReference type="EMBL" id="JAS06448.1"/>
    </source>
</evidence>
<dbReference type="GO" id="GO:0004888">
    <property type="term" value="F:transmembrane signaling receptor activity"/>
    <property type="evidence" value="ECO:0007669"/>
    <property type="project" value="InterPro"/>
</dbReference>
<keyword evidence="8" id="KW-0675">Receptor</keyword>
<feature type="transmembrane region" description="Helical" evidence="10">
    <location>
        <begin position="399"/>
        <end position="427"/>
    </location>
</feature>
<evidence type="ECO:0000256" key="7">
    <source>
        <dbReference type="ARBA" id="ARBA00023157"/>
    </source>
</evidence>
<organism evidence="14">
    <name type="scientific">Clastoptera arizonana</name>
    <name type="common">Arizona spittle bug</name>
    <dbReference type="NCBI Taxonomy" id="38151"/>
    <lineage>
        <taxon>Eukaryota</taxon>
        <taxon>Metazoa</taxon>
        <taxon>Ecdysozoa</taxon>
        <taxon>Arthropoda</taxon>
        <taxon>Hexapoda</taxon>
        <taxon>Insecta</taxon>
        <taxon>Pterygota</taxon>
        <taxon>Neoptera</taxon>
        <taxon>Paraneoptera</taxon>
        <taxon>Hemiptera</taxon>
        <taxon>Auchenorrhyncha</taxon>
        <taxon>Cercopoidea</taxon>
        <taxon>Clastopteridae</taxon>
        <taxon>Clastoptera</taxon>
    </lineage>
</organism>
<evidence type="ECO:0008006" key="16">
    <source>
        <dbReference type="Google" id="ProtNLM"/>
    </source>
</evidence>
<protein>
    <recommendedName>
        <fullName evidence="16">Frizzled-4</fullName>
    </recommendedName>
</protein>
<feature type="non-terminal residue" evidence="14">
    <location>
        <position position="1"/>
    </location>
</feature>
<feature type="disulfide bond" evidence="9">
    <location>
        <begin position="134"/>
        <end position="158"/>
    </location>
</feature>
<dbReference type="PRINTS" id="PR00489">
    <property type="entry name" value="FRIZZLED"/>
</dbReference>
<dbReference type="InterPro" id="IPR015526">
    <property type="entry name" value="Frizzled/SFRP"/>
</dbReference>
<dbReference type="SUPFAM" id="SSF63501">
    <property type="entry name" value="Frizzled cysteine-rich domain"/>
    <property type="match status" value="1"/>
</dbReference>
<dbReference type="EMBL" id="GEDC01019411">
    <property type="protein sequence ID" value="JAS17887.1"/>
    <property type="molecule type" value="Transcribed_RNA"/>
</dbReference>
<sequence>GRSQRGRRWWGTHSVMLDSPWLRVQSLSGCWSASTNAMLPCVVMLIVLSATRAWTHKCEKITIPMCQELGYNLTVMPNFVGHDDQIQAERGLQAFMPLVHYNCSRHLRFFLCSVFAPLCSEHVIGAIPSCRGLCEEVEADCHPVMETYNFPWPSLFNCSRFPVPERNGLCMQFPYASEDRVRSGTWLEPPRPSGSTLQCPPDFTRARDPAVLTCRPRCNRDAYYRTEDKQFAERWMTGWAWLCFVSTLFTLLTFWVEPSRFRYPERPVVFLALCYNAMSLTYIIRGALGPDTFTCVKATEGYDDYVANDGLESAFCTVLFLILYYCSLSASVWWVVLATAWFLSAAKKWSSEAVYNLASYFHLAAWAGPAILAVLALALHRVSADELTGLCQVVETSSIGFLVVPHGVMLGAGCVVAGLGAAALVRVRKEVRQAGGNTAKLERLMTRLAIFTALYVLPALAGLACHLYEAWHRPRWRTLALLSALDCHASPGCTPGPNYHSAGVEIVLLRVFLSLVVGISSGMWVWSGKTCRSWSRLFTAPRKSRPIPVTRV</sequence>
<feature type="domain" description="G-protein coupled receptors family 2 profile 2" evidence="12">
    <location>
        <begin position="229"/>
        <end position="533"/>
    </location>
</feature>
<comment type="similarity">
    <text evidence="2">Belongs to the G-protein coupled receptor Fz/Smo family.</text>
</comment>
<proteinExistence type="inferred from homology"/>
<feature type="domain" description="FZ" evidence="11">
    <location>
        <begin position="57"/>
        <end position="173"/>
    </location>
</feature>
<comment type="caution">
    <text evidence="9">Lacks conserved residue(s) required for the propagation of feature annotation.</text>
</comment>
<dbReference type="PROSITE" id="PS50038">
    <property type="entry name" value="FZ"/>
    <property type="match status" value="1"/>
</dbReference>
<evidence type="ECO:0000256" key="4">
    <source>
        <dbReference type="ARBA" id="ARBA00022692"/>
    </source>
</evidence>
<dbReference type="Pfam" id="PF01392">
    <property type="entry name" value="Fz"/>
    <property type="match status" value="1"/>
</dbReference>
<keyword evidence="7 9" id="KW-1015">Disulfide bond</keyword>
<evidence type="ECO:0000256" key="1">
    <source>
        <dbReference type="ARBA" id="ARBA00004141"/>
    </source>
</evidence>
<dbReference type="GO" id="GO:0060070">
    <property type="term" value="P:canonical Wnt signaling pathway"/>
    <property type="evidence" value="ECO:0007669"/>
    <property type="project" value="TreeGrafter"/>
</dbReference>
<feature type="transmembrane region" description="Helical" evidence="10">
    <location>
        <begin position="507"/>
        <end position="526"/>
    </location>
</feature>
<dbReference type="PANTHER" id="PTHR11309">
    <property type="entry name" value="FRIZZLED"/>
    <property type="match status" value="1"/>
</dbReference>
<feature type="disulfide bond" evidence="9">
    <location>
        <begin position="66"/>
        <end position="112"/>
    </location>
</feature>